<gene>
    <name evidence="1" type="ORF">ACJMK2_006532</name>
</gene>
<sequence length="108" mass="12303">MTYGSSARHKYHAYLDKKKHRMTREKQKKRNEVGVNLGRSGKEELKAKELPLEANIVSLHAPFVQKAIKADLKGLIVLVTESNALRRRAEEKMTVVVYLSKIQDANVC</sequence>
<keyword evidence="2" id="KW-1185">Reference proteome</keyword>
<organism evidence="1 2">
    <name type="scientific">Sinanodonta woodiana</name>
    <name type="common">Chinese pond mussel</name>
    <name type="synonym">Anodonta woodiana</name>
    <dbReference type="NCBI Taxonomy" id="1069815"/>
    <lineage>
        <taxon>Eukaryota</taxon>
        <taxon>Metazoa</taxon>
        <taxon>Spiralia</taxon>
        <taxon>Lophotrochozoa</taxon>
        <taxon>Mollusca</taxon>
        <taxon>Bivalvia</taxon>
        <taxon>Autobranchia</taxon>
        <taxon>Heteroconchia</taxon>
        <taxon>Palaeoheterodonta</taxon>
        <taxon>Unionida</taxon>
        <taxon>Unionoidea</taxon>
        <taxon>Unionidae</taxon>
        <taxon>Unioninae</taxon>
        <taxon>Sinanodonta</taxon>
    </lineage>
</organism>
<reference evidence="1 2" key="1">
    <citation type="submission" date="2024-11" db="EMBL/GenBank/DDBJ databases">
        <title>Chromosome-level genome assembly of the freshwater bivalve Anodonta woodiana.</title>
        <authorList>
            <person name="Chen X."/>
        </authorList>
    </citation>
    <scope>NUCLEOTIDE SEQUENCE [LARGE SCALE GENOMIC DNA]</scope>
    <source>
        <strain evidence="1">MN2024</strain>
        <tissue evidence="1">Gills</tissue>
    </source>
</reference>
<name>A0ABD3VU65_SINWO</name>
<dbReference type="AlphaFoldDB" id="A0ABD3VU65"/>
<accession>A0ABD3VU65</accession>
<dbReference type="EMBL" id="JBJQND010000010">
    <property type="protein sequence ID" value="KAL3864885.1"/>
    <property type="molecule type" value="Genomic_DNA"/>
</dbReference>
<evidence type="ECO:0000313" key="2">
    <source>
        <dbReference type="Proteomes" id="UP001634394"/>
    </source>
</evidence>
<comment type="caution">
    <text evidence="1">The sequence shown here is derived from an EMBL/GenBank/DDBJ whole genome shotgun (WGS) entry which is preliminary data.</text>
</comment>
<evidence type="ECO:0000313" key="1">
    <source>
        <dbReference type="EMBL" id="KAL3864885.1"/>
    </source>
</evidence>
<proteinExistence type="predicted"/>
<dbReference type="Proteomes" id="UP001634394">
    <property type="component" value="Unassembled WGS sequence"/>
</dbReference>
<protein>
    <submittedName>
        <fullName evidence="1">Uncharacterized protein</fullName>
    </submittedName>
</protein>